<feature type="compositionally biased region" description="Low complexity" evidence="1">
    <location>
        <begin position="312"/>
        <end position="324"/>
    </location>
</feature>
<dbReference type="HOGENOM" id="CLU_853184_0_0_1"/>
<dbReference type="Proteomes" id="UP000001940">
    <property type="component" value="Chromosome X"/>
</dbReference>
<dbReference type="PIR" id="T15118">
    <property type="entry name" value="T15118"/>
</dbReference>
<evidence type="ECO:0000313" key="4">
    <source>
        <dbReference type="WormBase" id="T23C6.4"/>
    </source>
</evidence>
<dbReference type="AGR" id="WB:WBGene00020726"/>
<dbReference type="IntAct" id="O02040">
    <property type="interactions" value="1"/>
</dbReference>
<dbReference type="WormBase" id="T23C6.4">
    <property type="protein sequence ID" value="CE07529"/>
    <property type="gene ID" value="WBGene00020726"/>
</dbReference>
<dbReference type="EMBL" id="BX284606">
    <property type="protein sequence ID" value="CCD61705.1"/>
    <property type="molecule type" value="Genomic_DNA"/>
</dbReference>
<evidence type="ECO:0000256" key="1">
    <source>
        <dbReference type="SAM" id="MobiDB-lite"/>
    </source>
</evidence>
<gene>
    <name evidence="2" type="ORF">CELE_T23C6.4</name>
    <name evidence="2 4" type="ORF">T23C6.4</name>
</gene>
<dbReference type="FunCoup" id="O02040">
    <property type="interactions" value="773"/>
</dbReference>
<feature type="compositionally biased region" description="Basic and acidic residues" evidence="1">
    <location>
        <begin position="127"/>
        <end position="136"/>
    </location>
</feature>
<feature type="compositionally biased region" description="Polar residues" evidence="1">
    <location>
        <begin position="137"/>
        <end position="152"/>
    </location>
</feature>
<dbReference type="KEGG" id="cel:CELE_T23C6.4"/>
<dbReference type="PaxDb" id="6239-T23C6.4"/>
<dbReference type="UCSC" id="T23C6.4">
    <property type="organism name" value="c. elegans"/>
</dbReference>
<accession>O02040</accession>
<dbReference type="GeneID" id="181754"/>
<dbReference type="PIR" id="T15117">
    <property type="entry name" value="T15117"/>
</dbReference>
<protein>
    <submittedName>
        <fullName evidence="2">Caprin-1_dimer domain-containing protein</fullName>
    </submittedName>
</protein>
<dbReference type="AlphaFoldDB" id="O02040"/>
<feature type="region of interest" description="Disordered" evidence="1">
    <location>
        <begin position="286"/>
        <end position="341"/>
    </location>
</feature>
<feature type="compositionally biased region" description="Gly residues" evidence="1">
    <location>
        <begin position="287"/>
        <end position="305"/>
    </location>
</feature>
<dbReference type="PeptideAtlas" id="O02040"/>
<sequence>MSLSSQQPAENQPFDFKSSQLYWNSTAALMESQFKNMKNEDFVYPAKKKVGMDDGAIIRGEEHLRRQQESAKYNNLLTRDPYLDYILSTMTDEDFTYETKKPVDPNYGRVVRAFELMEIAGGSSDKPTAETKKETSEPTQNDNVIPSENNETAPEKVRTQENQKNSNQGYRGGRGNGNGYKQNNYKGRNKNETAPFSPGHRANINENGSRRSSYNSPRHQKYSDVVQLPQDLQPATHFYENQCFTPQNGNFIDYTNNGTTYQPSNDDAAIFNSGNVNNATFSENGQNFGGFRGRGNRNGGYNGNRGGRRRSNNNWNNSNRGNNGFWTGEYKNNQTSWKTDQ</sequence>
<dbReference type="eggNOG" id="ENOG502THQ6">
    <property type="taxonomic scope" value="Eukaryota"/>
</dbReference>
<feature type="compositionally biased region" description="Polar residues" evidence="1">
    <location>
        <begin position="330"/>
        <end position="341"/>
    </location>
</feature>
<proteinExistence type="predicted"/>
<feature type="compositionally biased region" description="Polar residues" evidence="1">
    <location>
        <begin position="204"/>
        <end position="217"/>
    </location>
</feature>
<dbReference type="SMR" id="O02040"/>
<evidence type="ECO:0000313" key="3">
    <source>
        <dbReference type="Proteomes" id="UP000001940"/>
    </source>
</evidence>
<organism evidence="2 3">
    <name type="scientific">Caenorhabditis elegans</name>
    <dbReference type="NCBI Taxonomy" id="6239"/>
    <lineage>
        <taxon>Eukaryota</taxon>
        <taxon>Metazoa</taxon>
        <taxon>Ecdysozoa</taxon>
        <taxon>Nematoda</taxon>
        <taxon>Chromadorea</taxon>
        <taxon>Rhabditida</taxon>
        <taxon>Rhabditina</taxon>
        <taxon>Rhabditomorpha</taxon>
        <taxon>Rhabditoidea</taxon>
        <taxon>Rhabditidae</taxon>
        <taxon>Peloderinae</taxon>
        <taxon>Caenorhabditis</taxon>
    </lineage>
</organism>
<keyword evidence="3" id="KW-1185">Reference proteome</keyword>
<dbReference type="RefSeq" id="NP_510777.1">
    <property type="nucleotide sequence ID" value="NM_078376.3"/>
</dbReference>
<dbReference type="InParanoid" id="O02040"/>
<dbReference type="Bgee" id="WBGene00020726">
    <property type="expression patterns" value="Expressed in embryo and 3 other cell types or tissues"/>
</dbReference>
<dbReference type="OMA" id="TAYHVEN"/>
<reference evidence="2 3" key="1">
    <citation type="journal article" date="1998" name="Science">
        <title>Genome sequence of the nematode C. elegans: a platform for investigating biology.</title>
        <authorList>
            <consortium name="The C. elegans sequencing consortium"/>
            <person name="Sulson J.E."/>
            <person name="Waterston R."/>
        </authorList>
    </citation>
    <scope>NUCLEOTIDE SEQUENCE [LARGE SCALE GENOMIC DNA]</scope>
    <source>
        <strain evidence="2 3">Bristol N2</strain>
    </source>
</reference>
<name>O02040_CAEEL</name>
<evidence type="ECO:0000313" key="2">
    <source>
        <dbReference type="EMBL" id="CCD61705.1"/>
    </source>
</evidence>
<dbReference type="OrthoDB" id="5873980at2759"/>
<feature type="region of interest" description="Disordered" evidence="1">
    <location>
        <begin position="119"/>
        <end position="222"/>
    </location>
</feature>
<dbReference type="CTD" id="181754"/>